<dbReference type="PANTHER" id="PTHR28177:SF1">
    <property type="entry name" value="ALTERED INHERITANCE OF MITOCHONDRIA PROTEIN 19, MITOCHONDRIAL"/>
    <property type="match status" value="1"/>
</dbReference>
<dbReference type="AlphaFoldDB" id="A0AAN7W472"/>
<dbReference type="PANTHER" id="PTHR28177">
    <property type="entry name" value="ALTERED INHERITANCE OF MITOCHONDRIA PROTEIN 19, MITOCHONDRIAL"/>
    <property type="match status" value="1"/>
</dbReference>
<dbReference type="Pfam" id="PF10315">
    <property type="entry name" value="Aim19"/>
    <property type="match status" value="1"/>
</dbReference>
<comment type="caution">
    <text evidence="1">The sequence shown here is derived from an EMBL/GenBank/DDBJ whole genome shotgun (WGS) entry which is preliminary data.</text>
</comment>
<sequence length="190" mass="20531">MSNNSDSDGSSKIVEISPPSHNLSLPNYNGRPLNYIYQLSATPYPAVLQSGLLLATPYLSPQVPFQLLASNKTSAEKARTIETTSWFSPSLQKGLGSFARTKGIEKVGISSRSALLFGIASLAGSWMIFDNDLESGCGFTAAWSSLYLMINGKSSLNWIKFGKVWPMLISGLALGNTAMYGRRYLTGGFD</sequence>
<protein>
    <submittedName>
        <fullName evidence="1">Uncharacterized protein</fullName>
    </submittedName>
</protein>
<name>A0AAN7W472_9SACH</name>
<keyword evidence="2" id="KW-1185">Reference proteome</keyword>
<evidence type="ECO:0000313" key="2">
    <source>
        <dbReference type="Proteomes" id="UP001306508"/>
    </source>
</evidence>
<evidence type="ECO:0000313" key="1">
    <source>
        <dbReference type="EMBL" id="KAK5780829.1"/>
    </source>
</evidence>
<organism evidence="1 2">
    <name type="scientific">Arxiozyma heterogenica</name>
    <dbReference type="NCBI Taxonomy" id="278026"/>
    <lineage>
        <taxon>Eukaryota</taxon>
        <taxon>Fungi</taxon>
        <taxon>Dikarya</taxon>
        <taxon>Ascomycota</taxon>
        <taxon>Saccharomycotina</taxon>
        <taxon>Saccharomycetes</taxon>
        <taxon>Saccharomycetales</taxon>
        <taxon>Saccharomycetaceae</taxon>
        <taxon>Arxiozyma</taxon>
    </lineage>
</organism>
<accession>A0AAN7W472</accession>
<dbReference type="EMBL" id="JAWIZZ010000040">
    <property type="protein sequence ID" value="KAK5780829.1"/>
    <property type="molecule type" value="Genomic_DNA"/>
</dbReference>
<gene>
    <name evidence="1" type="ORF">RI543_001954</name>
</gene>
<dbReference type="Proteomes" id="UP001306508">
    <property type="component" value="Unassembled WGS sequence"/>
</dbReference>
<proteinExistence type="predicted"/>
<dbReference type="GO" id="GO:0005739">
    <property type="term" value="C:mitochondrion"/>
    <property type="evidence" value="ECO:0007669"/>
    <property type="project" value="TreeGrafter"/>
</dbReference>
<reference evidence="2" key="1">
    <citation type="submission" date="2023-07" db="EMBL/GenBank/DDBJ databases">
        <title>A draft genome of Kazachstania heterogenica Y-27499.</title>
        <authorList>
            <person name="Donic C."/>
            <person name="Kralova J.S."/>
            <person name="Fidel L."/>
            <person name="Ben-Dor S."/>
            <person name="Jung S."/>
        </authorList>
    </citation>
    <scope>NUCLEOTIDE SEQUENCE [LARGE SCALE GENOMIC DNA]</scope>
    <source>
        <strain evidence="2">Y27499</strain>
    </source>
</reference>
<dbReference type="InterPro" id="IPR019419">
    <property type="entry name" value="AIM19"/>
</dbReference>